<dbReference type="PROSITE" id="PS51819">
    <property type="entry name" value="VOC"/>
    <property type="match status" value="2"/>
</dbReference>
<dbReference type="GO" id="GO:0046872">
    <property type="term" value="F:metal ion binding"/>
    <property type="evidence" value="ECO:0007669"/>
    <property type="project" value="UniProtKB-KW"/>
</dbReference>
<evidence type="ECO:0000313" key="4">
    <source>
        <dbReference type="Proteomes" id="UP000216311"/>
    </source>
</evidence>
<dbReference type="InterPro" id="IPR051785">
    <property type="entry name" value="MMCE/EMCE_epimerase"/>
</dbReference>
<keyword evidence="1" id="KW-0479">Metal-binding</keyword>
<evidence type="ECO:0000256" key="1">
    <source>
        <dbReference type="ARBA" id="ARBA00022723"/>
    </source>
</evidence>
<reference evidence="3 4" key="1">
    <citation type="submission" date="2017-07" db="EMBL/GenBank/DDBJ databases">
        <title>Draft whole genome sequences of clinical Proprionibacteriaceae strains.</title>
        <authorList>
            <person name="Bernier A.-M."/>
            <person name="Bernard K."/>
            <person name="Domingo M.-C."/>
        </authorList>
    </citation>
    <scope>NUCLEOTIDE SEQUENCE [LARGE SCALE GENOMIC DNA]</scope>
    <source>
        <strain evidence="3 4">NML 130396</strain>
    </source>
</reference>
<dbReference type="GO" id="GO:0004493">
    <property type="term" value="F:methylmalonyl-CoA epimerase activity"/>
    <property type="evidence" value="ECO:0007669"/>
    <property type="project" value="TreeGrafter"/>
</dbReference>
<dbReference type="AlphaFoldDB" id="A0A255H2W3"/>
<dbReference type="EMBL" id="NMVQ01000012">
    <property type="protein sequence ID" value="OYO22005.1"/>
    <property type="molecule type" value="Genomic_DNA"/>
</dbReference>
<sequence length="292" mass="32711">MITLQDLAYVRIGTRDLATQVAFATEIVGLELVEHTDSIASFRADDRRHCVQFVEGEPRTLSSAFTVADRPALEAAAEQLQAAGIDVTAGDEAGCAERRVEAYFSFVDPAGNVVDLVTGQTHTESRPVHFTRPAGITEFGHIGLEAPDVRQAQQFWCEHFNIKVSDWIGENACLMRFDPVHHKLAVFADRTGLGHVNFQVASIDDLMRNWRFLEHHGVEILMGPGRHPQSTAIFLYFKGPEGVTWEYSFGVREIPEDQPWVPRHFDTAEPDFIDLWRGLIAGAGTPWSERNR</sequence>
<accession>A0A255H2W3</accession>
<dbReference type="GO" id="GO:0046491">
    <property type="term" value="P:L-methylmalonyl-CoA metabolic process"/>
    <property type="evidence" value="ECO:0007669"/>
    <property type="project" value="TreeGrafter"/>
</dbReference>
<evidence type="ECO:0000313" key="3">
    <source>
        <dbReference type="EMBL" id="OYO22005.1"/>
    </source>
</evidence>
<dbReference type="PANTHER" id="PTHR43048">
    <property type="entry name" value="METHYLMALONYL-COA EPIMERASE"/>
    <property type="match status" value="1"/>
</dbReference>
<comment type="caution">
    <text evidence="3">The sequence shown here is derived from an EMBL/GenBank/DDBJ whole genome shotgun (WGS) entry which is preliminary data.</text>
</comment>
<dbReference type="InterPro" id="IPR029068">
    <property type="entry name" value="Glyas_Bleomycin-R_OHBP_Dase"/>
</dbReference>
<name>A0A255H2W3_9ACTN</name>
<organism evidence="3 4">
    <name type="scientific">Enemella dayhoffiae</name>
    <dbReference type="NCBI Taxonomy" id="2016507"/>
    <lineage>
        <taxon>Bacteria</taxon>
        <taxon>Bacillati</taxon>
        <taxon>Actinomycetota</taxon>
        <taxon>Actinomycetes</taxon>
        <taxon>Propionibacteriales</taxon>
        <taxon>Propionibacteriaceae</taxon>
        <taxon>Enemella</taxon>
    </lineage>
</organism>
<protein>
    <submittedName>
        <fullName evidence="3">Glyoxalase</fullName>
    </submittedName>
</protein>
<dbReference type="SUPFAM" id="SSF54593">
    <property type="entry name" value="Glyoxalase/Bleomycin resistance protein/Dihydroxybiphenyl dioxygenase"/>
    <property type="match status" value="1"/>
</dbReference>
<proteinExistence type="predicted"/>
<keyword evidence="4" id="KW-1185">Reference proteome</keyword>
<dbReference type="InterPro" id="IPR037523">
    <property type="entry name" value="VOC_core"/>
</dbReference>
<dbReference type="PANTHER" id="PTHR43048:SF3">
    <property type="entry name" value="METHYLMALONYL-COA EPIMERASE, MITOCHONDRIAL"/>
    <property type="match status" value="1"/>
</dbReference>
<feature type="domain" description="VOC" evidence="2">
    <location>
        <begin position="138"/>
        <end position="250"/>
    </location>
</feature>
<feature type="domain" description="VOC" evidence="2">
    <location>
        <begin position="6"/>
        <end position="119"/>
    </location>
</feature>
<evidence type="ECO:0000259" key="2">
    <source>
        <dbReference type="PROSITE" id="PS51819"/>
    </source>
</evidence>
<dbReference type="RefSeq" id="WP_094363747.1">
    <property type="nucleotide sequence ID" value="NZ_NMVQ01000012.1"/>
</dbReference>
<dbReference type="Gene3D" id="3.10.180.10">
    <property type="entry name" value="2,3-Dihydroxybiphenyl 1,2-Dioxygenase, domain 1"/>
    <property type="match status" value="2"/>
</dbReference>
<dbReference type="Pfam" id="PF00903">
    <property type="entry name" value="Glyoxalase"/>
    <property type="match status" value="2"/>
</dbReference>
<gene>
    <name evidence="3" type="ORF">CGZ93_08765</name>
</gene>
<dbReference type="Proteomes" id="UP000216311">
    <property type="component" value="Unassembled WGS sequence"/>
</dbReference>
<dbReference type="OrthoDB" id="3827654at2"/>
<dbReference type="InterPro" id="IPR004360">
    <property type="entry name" value="Glyas_Fos-R_dOase_dom"/>
</dbReference>